<evidence type="ECO:0000256" key="2">
    <source>
        <dbReference type="SAM" id="SignalP"/>
    </source>
</evidence>
<proteinExistence type="predicted"/>
<feature type="region of interest" description="Disordered" evidence="1">
    <location>
        <begin position="88"/>
        <end position="131"/>
    </location>
</feature>
<sequence>MSTIFLFSLCVYVTCIFGKTNDIGSMKTTEADYTLDESYWIAESPAGEVERLLREYTQNQEMVRNIGSHYYQIIYPVQLRQHKKMGISTREIGSSKVRKARSTRGQGSDSSTSSSSSGYSGRGRQTKTGKHFHRTSLLIKAFNHKFRLDLELNT</sequence>
<feature type="signal peptide" evidence="2">
    <location>
        <begin position="1"/>
        <end position="18"/>
    </location>
</feature>
<dbReference type="AlphaFoldDB" id="A0A6P7F8U5"/>
<feature type="chain" id="PRO_5028417698" evidence="2">
    <location>
        <begin position="19"/>
        <end position="154"/>
    </location>
</feature>
<evidence type="ECO:0000313" key="3">
    <source>
        <dbReference type="RefSeq" id="XP_028129880.1"/>
    </source>
</evidence>
<gene>
    <name evidence="3" type="primary">LOC114325928</name>
</gene>
<feature type="compositionally biased region" description="Low complexity" evidence="1">
    <location>
        <begin position="103"/>
        <end position="123"/>
    </location>
</feature>
<evidence type="ECO:0000256" key="1">
    <source>
        <dbReference type="SAM" id="MobiDB-lite"/>
    </source>
</evidence>
<reference evidence="3" key="1">
    <citation type="submission" date="2025-08" db="UniProtKB">
        <authorList>
            <consortium name="RefSeq"/>
        </authorList>
    </citation>
    <scope>IDENTIFICATION</scope>
    <source>
        <tissue evidence="3">Whole insect</tissue>
    </source>
</reference>
<protein>
    <submittedName>
        <fullName evidence="3">Uncharacterized protein LOC114325928</fullName>
    </submittedName>
</protein>
<name>A0A6P7F8U5_DIAVI</name>
<organism evidence="3">
    <name type="scientific">Diabrotica virgifera virgifera</name>
    <name type="common">western corn rootworm</name>
    <dbReference type="NCBI Taxonomy" id="50390"/>
    <lineage>
        <taxon>Eukaryota</taxon>
        <taxon>Metazoa</taxon>
        <taxon>Ecdysozoa</taxon>
        <taxon>Arthropoda</taxon>
        <taxon>Hexapoda</taxon>
        <taxon>Insecta</taxon>
        <taxon>Pterygota</taxon>
        <taxon>Neoptera</taxon>
        <taxon>Endopterygota</taxon>
        <taxon>Coleoptera</taxon>
        <taxon>Polyphaga</taxon>
        <taxon>Cucujiformia</taxon>
        <taxon>Chrysomeloidea</taxon>
        <taxon>Chrysomelidae</taxon>
        <taxon>Galerucinae</taxon>
        <taxon>Diabroticina</taxon>
        <taxon>Diabroticites</taxon>
        <taxon>Diabrotica</taxon>
    </lineage>
</organism>
<accession>A0A6P7F8U5</accession>
<dbReference type="RefSeq" id="XP_028129880.1">
    <property type="nucleotide sequence ID" value="XM_028274079.1"/>
</dbReference>
<keyword evidence="2" id="KW-0732">Signal</keyword>
<dbReference type="InParanoid" id="A0A6P7F8U5"/>